<dbReference type="GO" id="GO:0003712">
    <property type="term" value="F:transcription coregulator activity"/>
    <property type="evidence" value="ECO:0007669"/>
    <property type="project" value="InterPro"/>
</dbReference>
<comment type="similarity">
    <text evidence="2">Belongs to the Mediator complex subunit 6 family.</text>
</comment>
<comment type="subcellular location">
    <subcellularLocation>
        <location evidence="1">Nucleus</location>
    </subcellularLocation>
</comment>
<sequence length="412" mass="44620">MATDSEFYPKDDHSWKTWMFQEYLQVRGPLTEENVMEYFEESFLFDRSSNNNVLRMQTQHADPNYRMSRLETENELRRFTGLEYALVHAQPPLFVIQRRDRLSPTEVRPTAVYFILNNVLYSGPDLYTLLATKLTNSLNMIQSSLDILRAARPDYTPRIGHVWPIVDVPSASSTLLAGKARNDTRQGSVVPGTPAAAGAGADTNNPSSQLPKQPQPDAINRTLEENEDKQIWEPFAFAFHGTRMEMERRRIQAMQTLAATAGTGSSSGPGGPTSNAAHNAMQQASNARGVGGGGMRGADNTTGRVAGNDAGVGGVGADADDASRRGRSTGGEHFRRSSAMQFSSSATSQQDGSLPSSSARPALSVPTADAPKLKNTPGPPGKPGHGKKKQRRIEKQALKQGSAQTPVPATPV</sequence>
<dbReference type="Pfam" id="PF04934">
    <property type="entry name" value="Med6"/>
    <property type="match status" value="1"/>
</dbReference>
<keyword evidence="4" id="KW-0805">Transcription regulation</keyword>
<evidence type="ECO:0000256" key="1">
    <source>
        <dbReference type="ARBA" id="ARBA00004123"/>
    </source>
</evidence>
<dbReference type="EMBL" id="KN824290">
    <property type="protein sequence ID" value="KIM29107.1"/>
    <property type="molecule type" value="Genomic_DNA"/>
</dbReference>
<organism evidence="9 10">
    <name type="scientific">Serendipita vermifera MAFF 305830</name>
    <dbReference type="NCBI Taxonomy" id="933852"/>
    <lineage>
        <taxon>Eukaryota</taxon>
        <taxon>Fungi</taxon>
        <taxon>Dikarya</taxon>
        <taxon>Basidiomycota</taxon>
        <taxon>Agaricomycotina</taxon>
        <taxon>Agaricomycetes</taxon>
        <taxon>Sebacinales</taxon>
        <taxon>Serendipitaceae</taxon>
        <taxon>Serendipita</taxon>
    </lineage>
</organism>
<proteinExistence type="inferred from homology"/>
<dbReference type="InterPro" id="IPR038566">
    <property type="entry name" value="Mediator_Med6_sf"/>
</dbReference>
<feature type="region of interest" description="Disordered" evidence="8">
    <location>
        <begin position="286"/>
        <end position="412"/>
    </location>
</feature>
<gene>
    <name evidence="9" type="ORF">M408DRAFT_329115</name>
</gene>
<evidence type="ECO:0000256" key="2">
    <source>
        <dbReference type="ARBA" id="ARBA00007526"/>
    </source>
</evidence>
<keyword evidence="10" id="KW-1185">Reference proteome</keyword>
<evidence type="ECO:0000256" key="3">
    <source>
        <dbReference type="ARBA" id="ARBA00020634"/>
    </source>
</evidence>
<evidence type="ECO:0000313" key="9">
    <source>
        <dbReference type="EMBL" id="KIM29107.1"/>
    </source>
</evidence>
<dbReference type="PANTHER" id="PTHR13104">
    <property type="entry name" value="MED-6-RELATED"/>
    <property type="match status" value="1"/>
</dbReference>
<keyword evidence="6" id="KW-0539">Nucleus</keyword>
<dbReference type="Gene3D" id="3.10.450.580">
    <property type="entry name" value="Mediator complex, subunit Med6"/>
    <property type="match status" value="1"/>
</dbReference>
<feature type="compositionally biased region" description="Low complexity" evidence="8">
    <location>
        <begin position="337"/>
        <end position="364"/>
    </location>
</feature>
<feature type="region of interest" description="Disordered" evidence="8">
    <location>
        <begin position="179"/>
        <end position="216"/>
    </location>
</feature>
<evidence type="ECO:0000256" key="6">
    <source>
        <dbReference type="ARBA" id="ARBA00023242"/>
    </source>
</evidence>
<evidence type="ECO:0000256" key="7">
    <source>
        <dbReference type="ARBA" id="ARBA00031259"/>
    </source>
</evidence>
<dbReference type="Proteomes" id="UP000054097">
    <property type="component" value="Unassembled WGS sequence"/>
</dbReference>
<accession>A0A0C2XJ81</accession>
<dbReference type="STRING" id="933852.A0A0C2XJ81"/>
<protein>
    <recommendedName>
        <fullName evidence="3">Mediator of RNA polymerase II transcription subunit 6</fullName>
    </recommendedName>
    <alternativeName>
        <fullName evidence="7">Mediator complex subunit 6</fullName>
    </alternativeName>
</protein>
<evidence type="ECO:0000313" key="10">
    <source>
        <dbReference type="Proteomes" id="UP000054097"/>
    </source>
</evidence>
<keyword evidence="5" id="KW-0804">Transcription</keyword>
<feature type="compositionally biased region" description="Polar residues" evidence="8">
    <location>
        <begin position="202"/>
        <end position="212"/>
    </location>
</feature>
<dbReference type="GO" id="GO:0006357">
    <property type="term" value="P:regulation of transcription by RNA polymerase II"/>
    <property type="evidence" value="ECO:0007669"/>
    <property type="project" value="InterPro"/>
</dbReference>
<evidence type="ECO:0000256" key="4">
    <source>
        <dbReference type="ARBA" id="ARBA00023015"/>
    </source>
</evidence>
<dbReference type="AlphaFoldDB" id="A0A0C2XJ81"/>
<reference evidence="10" key="2">
    <citation type="submission" date="2015-01" db="EMBL/GenBank/DDBJ databases">
        <title>Evolutionary Origins and Diversification of the Mycorrhizal Mutualists.</title>
        <authorList>
            <consortium name="DOE Joint Genome Institute"/>
            <consortium name="Mycorrhizal Genomics Consortium"/>
            <person name="Kohler A."/>
            <person name="Kuo A."/>
            <person name="Nagy L.G."/>
            <person name="Floudas D."/>
            <person name="Copeland A."/>
            <person name="Barry K.W."/>
            <person name="Cichocki N."/>
            <person name="Veneault-Fourrey C."/>
            <person name="LaButti K."/>
            <person name="Lindquist E.A."/>
            <person name="Lipzen A."/>
            <person name="Lundell T."/>
            <person name="Morin E."/>
            <person name="Murat C."/>
            <person name="Riley R."/>
            <person name="Ohm R."/>
            <person name="Sun H."/>
            <person name="Tunlid A."/>
            <person name="Henrissat B."/>
            <person name="Grigoriev I.V."/>
            <person name="Hibbett D.S."/>
            <person name="Martin F."/>
        </authorList>
    </citation>
    <scope>NUCLEOTIDE SEQUENCE [LARGE SCALE GENOMIC DNA]</scope>
    <source>
        <strain evidence="10">MAFF 305830</strain>
    </source>
</reference>
<reference evidence="9 10" key="1">
    <citation type="submission" date="2014-04" db="EMBL/GenBank/DDBJ databases">
        <authorList>
            <consortium name="DOE Joint Genome Institute"/>
            <person name="Kuo A."/>
            <person name="Zuccaro A."/>
            <person name="Kohler A."/>
            <person name="Nagy L.G."/>
            <person name="Floudas D."/>
            <person name="Copeland A."/>
            <person name="Barry K.W."/>
            <person name="Cichocki N."/>
            <person name="Veneault-Fourrey C."/>
            <person name="LaButti K."/>
            <person name="Lindquist E.A."/>
            <person name="Lipzen A."/>
            <person name="Lundell T."/>
            <person name="Morin E."/>
            <person name="Murat C."/>
            <person name="Sun H."/>
            <person name="Tunlid A."/>
            <person name="Henrissat B."/>
            <person name="Grigoriev I.V."/>
            <person name="Hibbett D.S."/>
            <person name="Martin F."/>
            <person name="Nordberg H.P."/>
            <person name="Cantor M.N."/>
            <person name="Hua S.X."/>
        </authorList>
    </citation>
    <scope>NUCLEOTIDE SEQUENCE [LARGE SCALE GENOMIC DNA]</scope>
    <source>
        <strain evidence="9 10">MAFF 305830</strain>
    </source>
</reference>
<dbReference type="GO" id="GO:0016592">
    <property type="term" value="C:mediator complex"/>
    <property type="evidence" value="ECO:0007669"/>
    <property type="project" value="InterPro"/>
</dbReference>
<dbReference type="HOGENOM" id="CLU_667583_0_0_1"/>
<dbReference type="InterPro" id="IPR007018">
    <property type="entry name" value="Mediator_Med6"/>
</dbReference>
<name>A0A0C2XJ81_SERVB</name>
<feature type="compositionally biased region" description="Polar residues" evidence="8">
    <location>
        <begin position="399"/>
        <end position="412"/>
    </location>
</feature>
<evidence type="ECO:0000256" key="5">
    <source>
        <dbReference type="ARBA" id="ARBA00023163"/>
    </source>
</evidence>
<evidence type="ECO:0000256" key="8">
    <source>
        <dbReference type="SAM" id="MobiDB-lite"/>
    </source>
</evidence>
<dbReference type="OrthoDB" id="344220at2759"/>